<keyword evidence="3" id="KW-1185">Reference proteome</keyword>
<evidence type="ECO:0008006" key="4">
    <source>
        <dbReference type="Google" id="ProtNLM"/>
    </source>
</evidence>
<accession>A0A1H8A7Y7</accession>
<gene>
    <name evidence="2" type="ORF">SAMN04488011_10124</name>
</gene>
<feature type="region of interest" description="Disordered" evidence="1">
    <location>
        <begin position="26"/>
        <end position="90"/>
    </location>
</feature>
<organism evidence="2 3">
    <name type="scientific">Palleronia pelagia</name>
    <dbReference type="NCBI Taxonomy" id="387096"/>
    <lineage>
        <taxon>Bacteria</taxon>
        <taxon>Pseudomonadati</taxon>
        <taxon>Pseudomonadota</taxon>
        <taxon>Alphaproteobacteria</taxon>
        <taxon>Rhodobacterales</taxon>
        <taxon>Roseobacteraceae</taxon>
        <taxon>Palleronia</taxon>
    </lineage>
</organism>
<evidence type="ECO:0000313" key="3">
    <source>
        <dbReference type="Proteomes" id="UP000199372"/>
    </source>
</evidence>
<reference evidence="3" key="1">
    <citation type="submission" date="2016-10" db="EMBL/GenBank/DDBJ databases">
        <authorList>
            <person name="Varghese N."/>
            <person name="Submissions S."/>
        </authorList>
    </citation>
    <scope>NUCLEOTIDE SEQUENCE [LARGE SCALE GENOMIC DNA]</scope>
    <source>
        <strain evidence="3">DSM 26893</strain>
    </source>
</reference>
<protein>
    <recommendedName>
        <fullName evidence="4">D-galactarate dehydratase</fullName>
    </recommendedName>
</protein>
<dbReference type="EMBL" id="FOCM01000001">
    <property type="protein sequence ID" value="SEM66024.1"/>
    <property type="molecule type" value="Genomic_DNA"/>
</dbReference>
<sequence length="167" mass="17077">MEHMKVFLILGAVALSLSGCARVSSVFQGGGSSSPAPQAEAAPPPPEEIAEIVSAPPPASGSRTADDFDTVTDEQRTAASAAPSGGEQRLGEVVASLGDPTQPGLWIKTSLVDAQQSGRLEYPVRGTSAVVELRPLDGNGGSQVSLAAMRLLEAPLTDLPTLVVYAN</sequence>
<dbReference type="PROSITE" id="PS51257">
    <property type="entry name" value="PROKAR_LIPOPROTEIN"/>
    <property type="match status" value="1"/>
</dbReference>
<proteinExistence type="predicted"/>
<dbReference type="AlphaFoldDB" id="A0A1H8A7Y7"/>
<evidence type="ECO:0000256" key="1">
    <source>
        <dbReference type="SAM" id="MobiDB-lite"/>
    </source>
</evidence>
<dbReference type="Proteomes" id="UP000199372">
    <property type="component" value="Unassembled WGS sequence"/>
</dbReference>
<name>A0A1H8A7Y7_9RHOB</name>
<evidence type="ECO:0000313" key="2">
    <source>
        <dbReference type="EMBL" id="SEM66024.1"/>
    </source>
</evidence>